<organism evidence="2 3">
    <name type="scientific">Pseudomonas juntendi</name>
    <dbReference type="NCBI Taxonomy" id="2666183"/>
    <lineage>
        <taxon>Bacteria</taxon>
        <taxon>Pseudomonadati</taxon>
        <taxon>Pseudomonadota</taxon>
        <taxon>Gammaproteobacteria</taxon>
        <taxon>Pseudomonadales</taxon>
        <taxon>Pseudomonadaceae</taxon>
        <taxon>Pseudomonas</taxon>
    </lineage>
</organism>
<evidence type="ECO:0000313" key="3">
    <source>
        <dbReference type="Proteomes" id="UP001217631"/>
    </source>
</evidence>
<reference evidence="2" key="1">
    <citation type="submission" date="2023-02" db="EMBL/GenBank/DDBJ databases">
        <title>tmexCD-toprJ-like cluster.</title>
        <authorList>
            <person name="Gao X."/>
            <person name="Wang C."/>
            <person name="Liu J."/>
        </authorList>
    </citation>
    <scope>NUCLEOTIDE SEQUENCE</scope>
    <source>
        <strain evidence="2">GDW21C697WI</strain>
    </source>
</reference>
<dbReference type="Proteomes" id="UP001217631">
    <property type="component" value="Chromosome"/>
</dbReference>
<feature type="coiled-coil region" evidence="1">
    <location>
        <begin position="1"/>
        <end position="28"/>
    </location>
</feature>
<dbReference type="EMBL" id="CP118677">
    <property type="protein sequence ID" value="WEA21221.1"/>
    <property type="molecule type" value="Genomic_DNA"/>
</dbReference>
<sequence length="285" mass="30753">MKELKKQRDELIAERDSLEDSIPDLRAAWKAIPSNWNHHGNCIGSPEGTAAMNKLSGAEGRLRSIPGAIERIEREISYQESLANAKQAKTKARQVMSDSAKTVTSLENTRTLVLERLQAIQKESNLAIEKAQQAEIEAANLYARNVATGNSEGEKAASTAMERASTLLIEADEHARRQELIVAALQAEIEALDAQISKAKHESSQAQDHALGAAALALGDEWNRLAKQLAAVGSRILAADHHRGSGGMMLSGLSIPLFGPSARELDRDDVLEGAKGITLIDLIEA</sequence>
<feature type="coiled-coil region" evidence="1">
    <location>
        <begin position="175"/>
        <end position="209"/>
    </location>
</feature>
<protein>
    <recommendedName>
        <fullName evidence="4">Chromosome segregation protein SMC</fullName>
    </recommendedName>
</protein>
<accession>A0AAJ5S9B5</accession>
<name>A0AAJ5S9B5_9PSED</name>
<dbReference type="RefSeq" id="WP_192441631.1">
    <property type="nucleotide sequence ID" value="NZ_CP118677.1"/>
</dbReference>
<proteinExistence type="predicted"/>
<evidence type="ECO:0008006" key="4">
    <source>
        <dbReference type="Google" id="ProtNLM"/>
    </source>
</evidence>
<gene>
    <name evidence="2" type="ORF">PWA60_03215</name>
</gene>
<dbReference type="AlphaFoldDB" id="A0AAJ5S9B5"/>
<keyword evidence="1" id="KW-0175">Coiled coil</keyword>
<evidence type="ECO:0000256" key="1">
    <source>
        <dbReference type="SAM" id="Coils"/>
    </source>
</evidence>
<evidence type="ECO:0000313" key="2">
    <source>
        <dbReference type="EMBL" id="WEA21221.1"/>
    </source>
</evidence>